<dbReference type="AlphaFoldDB" id="A0ABD1G3C9"/>
<comment type="caution">
    <text evidence="1">The sequence shown here is derived from an EMBL/GenBank/DDBJ whole genome shotgun (WGS) entry which is preliminary data.</text>
</comment>
<name>A0ABD1G3C9_SALDI</name>
<proteinExistence type="predicted"/>
<keyword evidence="2" id="KW-1185">Reference proteome</keyword>
<sequence length="140" mass="16214">MAQQPEFLRSDDDCLDDLRDAALFRRGCCFFSFPCFRPRRSEHWERIPPSAGESEAISRSWWGEALRSVREWSELVAGPRWKTFIRRFNQSGGRSRAARCGYDPMSYSLNFETEEPPLYRDFSSRYSAIPAQKPPVHGGA</sequence>
<protein>
    <recommendedName>
        <fullName evidence="3">NHL repeat-containing protein</fullName>
    </recommendedName>
</protein>
<evidence type="ECO:0000313" key="1">
    <source>
        <dbReference type="EMBL" id="KAL1538591.1"/>
    </source>
</evidence>
<organism evidence="1 2">
    <name type="scientific">Salvia divinorum</name>
    <name type="common">Maria pastora</name>
    <name type="synonym">Diviner's sage</name>
    <dbReference type="NCBI Taxonomy" id="28513"/>
    <lineage>
        <taxon>Eukaryota</taxon>
        <taxon>Viridiplantae</taxon>
        <taxon>Streptophyta</taxon>
        <taxon>Embryophyta</taxon>
        <taxon>Tracheophyta</taxon>
        <taxon>Spermatophyta</taxon>
        <taxon>Magnoliopsida</taxon>
        <taxon>eudicotyledons</taxon>
        <taxon>Gunneridae</taxon>
        <taxon>Pentapetalae</taxon>
        <taxon>asterids</taxon>
        <taxon>lamiids</taxon>
        <taxon>Lamiales</taxon>
        <taxon>Lamiaceae</taxon>
        <taxon>Nepetoideae</taxon>
        <taxon>Mentheae</taxon>
        <taxon>Salviinae</taxon>
        <taxon>Salvia</taxon>
        <taxon>Salvia subgen. Calosphace</taxon>
    </lineage>
</organism>
<evidence type="ECO:0000313" key="2">
    <source>
        <dbReference type="Proteomes" id="UP001567538"/>
    </source>
</evidence>
<gene>
    <name evidence="1" type="ORF">AAHA92_27318</name>
</gene>
<dbReference type="PANTHER" id="PTHR47076:SF12">
    <property type="entry name" value="NHL DOMAIN-CONTAINING PROTEIN"/>
    <property type="match status" value="1"/>
</dbReference>
<accession>A0ABD1G3C9</accession>
<reference evidence="1 2" key="1">
    <citation type="submission" date="2024-06" db="EMBL/GenBank/DDBJ databases">
        <title>A chromosome level genome sequence of Diviner's sage (Salvia divinorum).</title>
        <authorList>
            <person name="Ford S.A."/>
            <person name="Ro D.-K."/>
            <person name="Ness R.W."/>
            <person name="Phillips M.A."/>
        </authorList>
    </citation>
    <scope>NUCLEOTIDE SEQUENCE [LARGE SCALE GENOMIC DNA]</scope>
    <source>
        <strain evidence="1">SAF-2024a</strain>
        <tissue evidence="1">Leaf</tissue>
    </source>
</reference>
<dbReference type="PANTHER" id="PTHR47076">
    <property type="entry name" value="NHL DOMAIN PROTEIN"/>
    <property type="match status" value="1"/>
</dbReference>
<evidence type="ECO:0008006" key="3">
    <source>
        <dbReference type="Google" id="ProtNLM"/>
    </source>
</evidence>
<dbReference type="EMBL" id="JBEAFC010000010">
    <property type="protein sequence ID" value="KAL1538591.1"/>
    <property type="molecule type" value="Genomic_DNA"/>
</dbReference>
<dbReference type="Proteomes" id="UP001567538">
    <property type="component" value="Unassembled WGS sequence"/>
</dbReference>